<evidence type="ECO:0000259" key="1">
    <source>
        <dbReference type="PROSITE" id="PS50043"/>
    </source>
</evidence>
<dbReference type="SUPFAM" id="SSF46785">
    <property type="entry name" value="Winged helix' DNA-binding domain"/>
    <property type="match status" value="1"/>
</dbReference>
<keyword evidence="2" id="KW-0238">DNA-binding</keyword>
<dbReference type="RefSeq" id="WP_182836569.1">
    <property type="nucleotide sequence ID" value="NZ_BAAABQ010000065.1"/>
</dbReference>
<dbReference type="Gene3D" id="1.10.10.10">
    <property type="entry name" value="Winged helix-like DNA-binding domain superfamily/Winged helix DNA-binding domain"/>
    <property type="match status" value="2"/>
</dbReference>
<name>A0ABR6BBW3_9PSEU</name>
<evidence type="ECO:0000313" key="3">
    <source>
        <dbReference type="Proteomes" id="UP000517916"/>
    </source>
</evidence>
<dbReference type="Pfam" id="PF00196">
    <property type="entry name" value="GerE"/>
    <property type="match status" value="1"/>
</dbReference>
<dbReference type="InterPro" id="IPR002831">
    <property type="entry name" value="Tscrpt_reg_TrmB_N"/>
</dbReference>
<dbReference type="SMART" id="SM00421">
    <property type="entry name" value="HTH_LUXR"/>
    <property type="match status" value="1"/>
</dbReference>
<dbReference type="PANTHER" id="PTHR34293">
    <property type="entry name" value="HTH-TYPE TRANSCRIPTIONAL REGULATOR TRMBL2"/>
    <property type="match status" value="1"/>
</dbReference>
<dbReference type="EMBL" id="JACJID010000001">
    <property type="protein sequence ID" value="MBA8924069.1"/>
    <property type="molecule type" value="Genomic_DNA"/>
</dbReference>
<dbReference type="SUPFAM" id="SSF46894">
    <property type="entry name" value="C-terminal effector domain of the bipartite response regulators"/>
    <property type="match status" value="1"/>
</dbReference>
<reference evidence="2 3" key="1">
    <citation type="submission" date="2020-08" db="EMBL/GenBank/DDBJ databases">
        <title>Genomic Encyclopedia of Archaeal and Bacterial Type Strains, Phase II (KMG-II): from individual species to whole genera.</title>
        <authorList>
            <person name="Goeker M."/>
        </authorList>
    </citation>
    <scope>NUCLEOTIDE SEQUENCE [LARGE SCALE GENOMIC DNA]</scope>
    <source>
        <strain evidence="2 3">DSM 43850</strain>
    </source>
</reference>
<dbReference type="InterPro" id="IPR036388">
    <property type="entry name" value="WH-like_DNA-bd_sf"/>
</dbReference>
<dbReference type="InterPro" id="IPR051797">
    <property type="entry name" value="TrmB-like"/>
</dbReference>
<protein>
    <submittedName>
        <fullName evidence="2">DNA-binding CsgD family transcriptional regulator</fullName>
    </submittedName>
</protein>
<feature type="domain" description="HTH luxR-type" evidence="1">
    <location>
        <begin position="259"/>
        <end position="324"/>
    </location>
</feature>
<sequence>MALAEIGHLVTLGLGNEAAELYSSLLANGSRTVAQLAELAGCSEEQTCRCVAELVEVGLVVRVGDGRALVTPVPPNPALELLSRRREAELAQARVATASAYQALHRMVGDSGEHLLEVISGPEVEDRITQLERSVRAEVRGLDSPPYYAVGVANQVEMDNLANGVRYRAVYAKPALERSEYLAENVVPCVRAGEEARTLPDVPVKLLILDTDCAVVSLSAAEAEVGGTAVLIRPSSLLSAMIGLFEVCWRAALPLSLGEQRTGPFLQPSERRLLALLAAGLGDEQIARTLGISRRTLFRYLEVLMSRTGAANRFQLALHAKRNGWI</sequence>
<dbReference type="PROSITE" id="PS50043">
    <property type="entry name" value="HTH_LUXR_2"/>
    <property type="match status" value="1"/>
</dbReference>
<comment type="caution">
    <text evidence="2">The sequence shown here is derived from an EMBL/GenBank/DDBJ whole genome shotgun (WGS) entry which is preliminary data.</text>
</comment>
<dbReference type="InterPro" id="IPR036390">
    <property type="entry name" value="WH_DNA-bd_sf"/>
</dbReference>
<dbReference type="InterPro" id="IPR000792">
    <property type="entry name" value="Tscrpt_reg_LuxR_C"/>
</dbReference>
<gene>
    <name evidence="2" type="ORF">BC739_001266</name>
</gene>
<dbReference type="Proteomes" id="UP000517916">
    <property type="component" value="Unassembled WGS sequence"/>
</dbReference>
<keyword evidence="3" id="KW-1185">Reference proteome</keyword>
<organism evidence="2 3">
    <name type="scientific">Kutzneria viridogrisea</name>
    <dbReference type="NCBI Taxonomy" id="47990"/>
    <lineage>
        <taxon>Bacteria</taxon>
        <taxon>Bacillati</taxon>
        <taxon>Actinomycetota</taxon>
        <taxon>Actinomycetes</taxon>
        <taxon>Pseudonocardiales</taxon>
        <taxon>Pseudonocardiaceae</taxon>
        <taxon>Kutzneria</taxon>
    </lineage>
</organism>
<evidence type="ECO:0000313" key="2">
    <source>
        <dbReference type="EMBL" id="MBA8924069.1"/>
    </source>
</evidence>
<dbReference type="PANTHER" id="PTHR34293:SF1">
    <property type="entry name" value="HTH-TYPE TRANSCRIPTIONAL REGULATOR TRMBL2"/>
    <property type="match status" value="1"/>
</dbReference>
<accession>A0ABR6BBW3</accession>
<dbReference type="InterPro" id="IPR016032">
    <property type="entry name" value="Sig_transdc_resp-reg_C-effctor"/>
</dbReference>
<proteinExistence type="predicted"/>
<dbReference type="Pfam" id="PF01978">
    <property type="entry name" value="TrmB"/>
    <property type="match status" value="1"/>
</dbReference>
<dbReference type="GO" id="GO:0003677">
    <property type="term" value="F:DNA binding"/>
    <property type="evidence" value="ECO:0007669"/>
    <property type="project" value="UniProtKB-KW"/>
</dbReference>